<proteinExistence type="predicted"/>
<accession>A0A2P2IIF4</accession>
<protein>
    <submittedName>
        <fullName evidence="1">Uncharacterized protein</fullName>
    </submittedName>
</protein>
<organism evidence="1">
    <name type="scientific">Rhizophora mucronata</name>
    <name type="common">Asiatic mangrove</name>
    <dbReference type="NCBI Taxonomy" id="61149"/>
    <lineage>
        <taxon>Eukaryota</taxon>
        <taxon>Viridiplantae</taxon>
        <taxon>Streptophyta</taxon>
        <taxon>Embryophyta</taxon>
        <taxon>Tracheophyta</taxon>
        <taxon>Spermatophyta</taxon>
        <taxon>Magnoliopsida</taxon>
        <taxon>eudicotyledons</taxon>
        <taxon>Gunneridae</taxon>
        <taxon>Pentapetalae</taxon>
        <taxon>rosids</taxon>
        <taxon>fabids</taxon>
        <taxon>Malpighiales</taxon>
        <taxon>Rhizophoraceae</taxon>
        <taxon>Rhizophora</taxon>
    </lineage>
</organism>
<sequence length="58" mass="6840">MKRLNSNAKRDVRTFEAALTFFKRDLVVKVKIYQNPNLSLCIIKEKEEANKTKQNREA</sequence>
<evidence type="ECO:0000313" key="1">
    <source>
        <dbReference type="EMBL" id="MBW81013.1"/>
    </source>
</evidence>
<dbReference type="EMBL" id="GGEC01000530">
    <property type="protein sequence ID" value="MBW81013.1"/>
    <property type="molecule type" value="Transcribed_RNA"/>
</dbReference>
<name>A0A2P2IIF4_RHIMU</name>
<dbReference type="AlphaFoldDB" id="A0A2P2IIF4"/>
<reference evidence="1" key="1">
    <citation type="submission" date="2018-02" db="EMBL/GenBank/DDBJ databases">
        <title>Rhizophora mucronata_Transcriptome.</title>
        <authorList>
            <person name="Meera S.P."/>
            <person name="Sreeshan A."/>
            <person name="Augustine A."/>
        </authorList>
    </citation>
    <scope>NUCLEOTIDE SEQUENCE</scope>
    <source>
        <tissue evidence="1">Leaf</tissue>
    </source>
</reference>